<sequence>MREIQKIILAQEQEQHHWPFDIILSVFSFVRLIDLGRLLRQASGDRNFLDYCSYAIQTRAKAEAWELAFYTPAGYMAALCHGDRKFEAIGRLRCIGYDTQAGLLRFEPPAADEGITSNSNSVHSVMNTHDLPSSLKLICAQWPYPPTAEDQTHNISILWSPGIYRQQLGACGDEGYIQFSIIQSQEESQEQHHDQQRWGDMLFCNQCQRNHPHHNNNHNNNNHQNKMKIRFQSALVTFEWLRQGLLQ</sequence>
<proteinExistence type="predicted"/>
<evidence type="ECO:0000313" key="2">
    <source>
        <dbReference type="Proteomes" id="UP001209540"/>
    </source>
</evidence>
<evidence type="ECO:0000313" key="1">
    <source>
        <dbReference type="EMBL" id="KAI9260523.1"/>
    </source>
</evidence>
<gene>
    <name evidence="1" type="ORF">BDA99DRAFT_560604</name>
</gene>
<reference evidence="1" key="1">
    <citation type="journal article" date="2022" name="IScience">
        <title>Evolution of zygomycete secretomes and the origins of terrestrial fungal ecologies.</title>
        <authorList>
            <person name="Chang Y."/>
            <person name="Wang Y."/>
            <person name="Mondo S."/>
            <person name="Ahrendt S."/>
            <person name="Andreopoulos W."/>
            <person name="Barry K."/>
            <person name="Beard J."/>
            <person name="Benny G.L."/>
            <person name="Blankenship S."/>
            <person name="Bonito G."/>
            <person name="Cuomo C."/>
            <person name="Desiro A."/>
            <person name="Gervers K.A."/>
            <person name="Hundley H."/>
            <person name="Kuo A."/>
            <person name="LaButti K."/>
            <person name="Lang B.F."/>
            <person name="Lipzen A."/>
            <person name="O'Donnell K."/>
            <person name="Pangilinan J."/>
            <person name="Reynolds N."/>
            <person name="Sandor L."/>
            <person name="Smith M.E."/>
            <person name="Tsang A."/>
            <person name="Grigoriev I.V."/>
            <person name="Stajich J.E."/>
            <person name="Spatafora J.W."/>
        </authorList>
    </citation>
    <scope>NUCLEOTIDE SEQUENCE</scope>
    <source>
        <strain evidence="1">RSA 2281</strain>
    </source>
</reference>
<dbReference type="EMBL" id="JAIXMP010000016">
    <property type="protein sequence ID" value="KAI9260523.1"/>
    <property type="molecule type" value="Genomic_DNA"/>
</dbReference>
<organism evidence="1 2">
    <name type="scientific">Phascolomyces articulosus</name>
    <dbReference type="NCBI Taxonomy" id="60185"/>
    <lineage>
        <taxon>Eukaryota</taxon>
        <taxon>Fungi</taxon>
        <taxon>Fungi incertae sedis</taxon>
        <taxon>Mucoromycota</taxon>
        <taxon>Mucoromycotina</taxon>
        <taxon>Mucoromycetes</taxon>
        <taxon>Mucorales</taxon>
        <taxon>Lichtheimiaceae</taxon>
        <taxon>Phascolomyces</taxon>
    </lineage>
</organism>
<keyword evidence="2" id="KW-1185">Reference proteome</keyword>
<dbReference type="Proteomes" id="UP001209540">
    <property type="component" value="Unassembled WGS sequence"/>
</dbReference>
<accession>A0AAD5JY76</accession>
<dbReference type="AlphaFoldDB" id="A0AAD5JY76"/>
<name>A0AAD5JY76_9FUNG</name>
<comment type="caution">
    <text evidence="1">The sequence shown here is derived from an EMBL/GenBank/DDBJ whole genome shotgun (WGS) entry which is preliminary data.</text>
</comment>
<protein>
    <submittedName>
        <fullName evidence="1">Uncharacterized protein</fullName>
    </submittedName>
</protein>
<reference evidence="1" key="2">
    <citation type="submission" date="2023-02" db="EMBL/GenBank/DDBJ databases">
        <authorList>
            <consortium name="DOE Joint Genome Institute"/>
            <person name="Mondo S.J."/>
            <person name="Chang Y."/>
            <person name="Wang Y."/>
            <person name="Ahrendt S."/>
            <person name="Andreopoulos W."/>
            <person name="Barry K."/>
            <person name="Beard J."/>
            <person name="Benny G.L."/>
            <person name="Blankenship S."/>
            <person name="Bonito G."/>
            <person name="Cuomo C."/>
            <person name="Desiro A."/>
            <person name="Gervers K.A."/>
            <person name="Hundley H."/>
            <person name="Kuo A."/>
            <person name="LaButti K."/>
            <person name="Lang B.F."/>
            <person name="Lipzen A."/>
            <person name="O'Donnell K."/>
            <person name="Pangilinan J."/>
            <person name="Reynolds N."/>
            <person name="Sandor L."/>
            <person name="Smith M.W."/>
            <person name="Tsang A."/>
            <person name="Grigoriev I.V."/>
            <person name="Stajich J.E."/>
            <person name="Spatafora J.W."/>
        </authorList>
    </citation>
    <scope>NUCLEOTIDE SEQUENCE</scope>
    <source>
        <strain evidence="1">RSA 2281</strain>
    </source>
</reference>